<dbReference type="PROSITE" id="PS51847">
    <property type="entry name" value="SMP"/>
    <property type="match status" value="1"/>
</dbReference>
<dbReference type="Pfam" id="PF17047">
    <property type="entry name" value="SMP_LBD"/>
    <property type="match status" value="1"/>
</dbReference>
<dbReference type="GO" id="GO:0046872">
    <property type="term" value="F:metal ion binding"/>
    <property type="evidence" value="ECO:0007669"/>
    <property type="project" value="UniProtKB-KW"/>
</dbReference>
<keyword evidence="4 12" id="KW-0812">Transmembrane</keyword>
<dbReference type="AlphaFoldDB" id="A0A199UXT9"/>
<dbReference type="Proteomes" id="UP000092600">
    <property type="component" value="Unassembled WGS sequence"/>
</dbReference>
<dbReference type="PANTHER" id="PTHR10774:SF216">
    <property type="entry name" value="OS09G0538800 PROTEIN"/>
    <property type="match status" value="1"/>
</dbReference>
<dbReference type="STRING" id="4615.A0A199UXT9"/>
<dbReference type="Gene3D" id="2.60.40.150">
    <property type="entry name" value="C2 domain"/>
    <property type="match status" value="2"/>
</dbReference>
<keyword evidence="10" id="KW-0446">Lipid-binding</keyword>
<dbReference type="GO" id="GO:0006869">
    <property type="term" value="P:lipid transport"/>
    <property type="evidence" value="ECO:0007669"/>
    <property type="project" value="UniProtKB-KW"/>
</dbReference>
<evidence type="ECO:0000256" key="7">
    <source>
        <dbReference type="ARBA" id="ARBA00022837"/>
    </source>
</evidence>
<name>A0A199UXT9_ANACO</name>
<dbReference type="PANTHER" id="PTHR10774">
    <property type="entry name" value="EXTENDED SYNAPTOTAGMIN-RELATED"/>
    <property type="match status" value="1"/>
</dbReference>
<keyword evidence="5" id="KW-0479">Metal-binding</keyword>
<dbReference type="InterPro" id="IPR045050">
    <property type="entry name" value="Synaptotagmin_plant"/>
</dbReference>
<evidence type="ECO:0000256" key="8">
    <source>
        <dbReference type="ARBA" id="ARBA00022989"/>
    </source>
</evidence>
<dbReference type="GO" id="GO:0016020">
    <property type="term" value="C:membrane"/>
    <property type="evidence" value="ECO:0007669"/>
    <property type="project" value="UniProtKB-SubCell"/>
</dbReference>
<dbReference type="GO" id="GO:0008289">
    <property type="term" value="F:lipid binding"/>
    <property type="evidence" value="ECO:0007669"/>
    <property type="project" value="UniProtKB-KW"/>
</dbReference>
<keyword evidence="11 12" id="KW-0472">Membrane</keyword>
<comment type="similarity">
    <text evidence="2">Belongs to the synaptotagmin family.</text>
</comment>
<dbReference type="InterPro" id="IPR035892">
    <property type="entry name" value="C2_domain_sf"/>
</dbReference>
<evidence type="ECO:0000256" key="12">
    <source>
        <dbReference type="SAM" id="Phobius"/>
    </source>
</evidence>
<reference evidence="15 16" key="1">
    <citation type="journal article" date="2016" name="DNA Res.">
        <title>The draft genome of MD-2 pineapple using hybrid error correction of long reads.</title>
        <authorList>
            <person name="Redwan R.M."/>
            <person name="Saidin A."/>
            <person name="Kumar S.V."/>
        </authorList>
    </citation>
    <scope>NUCLEOTIDE SEQUENCE [LARGE SCALE GENOMIC DNA]</scope>
    <source>
        <strain evidence="16">cv. MD2</strain>
        <tissue evidence="15">Leaf</tissue>
    </source>
</reference>
<organism evidence="15 16">
    <name type="scientific">Ananas comosus</name>
    <name type="common">Pineapple</name>
    <name type="synonym">Ananas ananas</name>
    <dbReference type="NCBI Taxonomy" id="4615"/>
    <lineage>
        <taxon>Eukaryota</taxon>
        <taxon>Viridiplantae</taxon>
        <taxon>Streptophyta</taxon>
        <taxon>Embryophyta</taxon>
        <taxon>Tracheophyta</taxon>
        <taxon>Spermatophyta</taxon>
        <taxon>Magnoliopsida</taxon>
        <taxon>Liliopsida</taxon>
        <taxon>Poales</taxon>
        <taxon>Bromeliaceae</taxon>
        <taxon>Bromelioideae</taxon>
        <taxon>Ananas</taxon>
    </lineage>
</organism>
<evidence type="ECO:0000256" key="3">
    <source>
        <dbReference type="ARBA" id="ARBA00022448"/>
    </source>
</evidence>
<keyword evidence="9" id="KW-0445">Lipid transport</keyword>
<dbReference type="FunFam" id="2.60.40.150:FF:000066">
    <property type="entry name" value="Extended synaptotagmin-2"/>
    <property type="match status" value="1"/>
</dbReference>
<dbReference type="InterPro" id="IPR000008">
    <property type="entry name" value="C2_dom"/>
</dbReference>
<keyword evidence="8 12" id="KW-1133">Transmembrane helix</keyword>
<dbReference type="FunFam" id="2.60.40.150:FF:000102">
    <property type="entry name" value="Synaptotagmin-2 isoform A"/>
    <property type="match status" value="1"/>
</dbReference>
<dbReference type="GO" id="GO:0005783">
    <property type="term" value="C:endoplasmic reticulum"/>
    <property type="evidence" value="ECO:0007669"/>
    <property type="project" value="TreeGrafter"/>
</dbReference>
<gene>
    <name evidence="15" type="ORF">ACMD2_16751</name>
</gene>
<evidence type="ECO:0000259" key="14">
    <source>
        <dbReference type="PROSITE" id="PS51847"/>
    </source>
</evidence>
<feature type="domain" description="C2" evidence="13">
    <location>
        <begin position="443"/>
        <end position="562"/>
    </location>
</feature>
<evidence type="ECO:0000313" key="16">
    <source>
        <dbReference type="Proteomes" id="UP000092600"/>
    </source>
</evidence>
<dbReference type="CDD" id="cd00030">
    <property type="entry name" value="C2"/>
    <property type="match status" value="2"/>
</dbReference>
<dbReference type="PRINTS" id="PR00360">
    <property type="entry name" value="C2DOMAIN"/>
</dbReference>
<sequence length="581" mass="66349">MGELWVTSGMIFQGPRLLRRSEMHFRRVCRQNLSTKRGFSSEFFRRCFVSYCVVAEPYWLGQIEGDLEMGFVNGLLVFFGFGVGCSVGVLFGYLLFIYFKPTDAAAKDVKVRPLVEYDSKSLERWRLEVPLWVKSPDYDRIDWVNSILEQMWPYLDKAICGMAKERAEPIIAENAAKYKIGSVEFKTFTLGMKVCLTDEKELIVEPSIKWAGNPNITVVVKAYGLKATIQVVDLQIFALPRITLKPLIPRFPCFAKIFVSLLDKPHIDFGLKFIGADLMAIPGLYRFAQETIKNQVASMYGWPKPLEVVRASNLRKKDFLGKSDPYVRLKMSDDKVPSKKTTVKHSTLNPEWNEEFKFTVTDPETQYLDLSVYDWEQVGKHDKMGTNVVHLRDLTPDETKTLTLNLLKSMDPNDPENEKPRGEIVLEAKYRPFKEEELAKDVGEGSDIVEKAPDGTPQGGGLLVVIVHDAQDLEGKHHTNPYVQIFFKGEGKKTKRIKKNRDPKWEEEFHFVCEEPPINEKLHVEVYSKPSKVAILSSKESLGYVDIGLADAVGNRRTNEKYDLIGSKSGRIQIELQWRPS</sequence>
<dbReference type="CDD" id="cd21677">
    <property type="entry name" value="SMP_SYT"/>
    <property type="match status" value="1"/>
</dbReference>
<dbReference type="PROSITE" id="PS50004">
    <property type="entry name" value="C2"/>
    <property type="match status" value="2"/>
</dbReference>
<evidence type="ECO:0000256" key="4">
    <source>
        <dbReference type="ARBA" id="ARBA00022692"/>
    </source>
</evidence>
<dbReference type="SUPFAM" id="SSF49562">
    <property type="entry name" value="C2 domain (Calcium/lipid-binding domain, CaLB)"/>
    <property type="match status" value="2"/>
</dbReference>
<keyword evidence="3" id="KW-0813">Transport</keyword>
<evidence type="ECO:0000259" key="13">
    <source>
        <dbReference type="PROSITE" id="PS50004"/>
    </source>
</evidence>
<evidence type="ECO:0000313" key="15">
    <source>
        <dbReference type="EMBL" id="OAY69632.1"/>
    </source>
</evidence>
<accession>A0A199UXT9</accession>
<feature type="domain" description="C2" evidence="13">
    <location>
        <begin position="281"/>
        <end position="404"/>
    </location>
</feature>
<comment type="caution">
    <text evidence="15">The sequence shown here is derived from an EMBL/GenBank/DDBJ whole genome shotgun (WGS) entry which is preliminary data.</text>
</comment>
<feature type="domain" description="SMP-LTD" evidence="14">
    <location>
        <begin position="137"/>
        <end position="311"/>
    </location>
</feature>
<evidence type="ECO:0000256" key="10">
    <source>
        <dbReference type="ARBA" id="ARBA00023121"/>
    </source>
</evidence>
<dbReference type="SMART" id="SM00239">
    <property type="entry name" value="C2"/>
    <property type="match status" value="2"/>
</dbReference>
<dbReference type="EMBL" id="LSRQ01004320">
    <property type="protein sequence ID" value="OAY69632.1"/>
    <property type="molecule type" value="Genomic_DNA"/>
</dbReference>
<dbReference type="Pfam" id="PF00168">
    <property type="entry name" value="C2"/>
    <property type="match status" value="2"/>
</dbReference>
<keyword evidence="6" id="KW-0677">Repeat</keyword>
<feature type="transmembrane region" description="Helical" evidence="12">
    <location>
        <begin position="75"/>
        <end position="99"/>
    </location>
</feature>
<evidence type="ECO:0000256" key="2">
    <source>
        <dbReference type="ARBA" id="ARBA00006996"/>
    </source>
</evidence>
<proteinExistence type="inferred from homology"/>
<keyword evidence="7" id="KW-0106">Calcium</keyword>
<evidence type="ECO:0000256" key="11">
    <source>
        <dbReference type="ARBA" id="ARBA00023136"/>
    </source>
</evidence>
<evidence type="ECO:0000256" key="5">
    <source>
        <dbReference type="ARBA" id="ARBA00022723"/>
    </source>
</evidence>
<evidence type="ECO:0000256" key="6">
    <source>
        <dbReference type="ARBA" id="ARBA00022737"/>
    </source>
</evidence>
<comment type="subcellular location">
    <subcellularLocation>
        <location evidence="1">Membrane</location>
        <topology evidence="1">Single-pass membrane protein</topology>
    </subcellularLocation>
</comment>
<dbReference type="InterPro" id="IPR039010">
    <property type="entry name" value="Synaptotagmin_SMP"/>
</dbReference>
<evidence type="ECO:0000256" key="9">
    <source>
        <dbReference type="ARBA" id="ARBA00023055"/>
    </source>
</evidence>
<dbReference type="InterPro" id="IPR031468">
    <property type="entry name" value="SMP_LBD"/>
</dbReference>
<evidence type="ECO:0000256" key="1">
    <source>
        <dbReference type="ARBA" id="ARBA00004167"/>
    </source>
</evidence>
<protein>
    <submittedName>
        <fullName evidence="15">Synaptotagmin-2</fullName>
    </submittedName>
</protein>